<dbReference type="PIRSF" id="PIRSF005413">
    <property type="entry name" value="COX11"/>
    <property type="match status" value="1"/>
</dbReference>
<evidence type="ECO:0000256" key="9">
    <source>
        <dbReference type="ARBA" id="ARBA00023136"/>
    </source>
</evidence>
<evidence type="ECO:0000256" key="3">
    <source>
        <dbReference type="ARBA" id="ARBA00009620"/>
    </source>
</evidence>
<evidence type="ECO:0000256" key="5">
    <source>
        <dbReference type="ARBA" id="ARBA00022692"/>
    </source>
</evidence>
<evidence type="ECO:0000256" key="2">
    <source>
        <dbReference type="ARBA" id="ARBA00004382"/>
    </source>
</evidence>
<protein>
    <recommendedName>
        <fullName evidence="4">Cytochrome c oxidase assembly protein CtaG</fullName>
    </recommendedName>
</protein>
<evidence type="ECO:0000256" key="7">
    <source>
        <dbReference type="ARBA" id="ARBA00022989"/>
    </source>
</evidence>
<dbReference type="Pfam" id="PF04442">
    <property type="entry name" value="CtaG_Cox11"/>
    <property type="match status" value="1"/>
</dbReference>
<organism evidence="12 13">
    <name type="scientific">Halomonas alkaliantarctica</name>
    <dbReference type="NCBI Taxonomy" id="232346"/>
    <lineage>
        <taxon>Bacteria</taxon>
        <taxon>Pseudomonadati</taxon>
        <taxon>Pseudomonadota</taxon>
        <taxon>Gammaproteobacteria</taxon>
        <taxon>Oceanospirillales</taxon>
        <taxon>Halomonadaceae</taxon>
        <taxon>Halomonas</taxon>
    </lineage>
</organism>
<reference evidence="12" key="1">
    <citation type="submission" date="2023-04" db="EMBL/GenBank/DDBJ databases">
        <title>Complete genome sequence of Halomonas alkaliantarctica MSP3 isolated from marine sediment, Jeju Island.</title>
        <authorList>
            <person name="Park S.-J."/>
        </authorList>
    </citation>
    <scope>NUCLEOTIDE SEQUENCE</scope>
    <source>
        <strain evidence="12">MSP3</strain>
    </source>
</reference>
<dbReference type="NCBIfam" id="NF003465">
    <property type="entry name" value="PRK05089.1"/>
    <property type="match status" value="1"/>
</dbReference>
<evidence type="ECO:0000256" key="8">
    <source>
        <dbReference type="ARBA" id="ARBA00023008"/>
    </source>
</evidence>
<dbReference type="PANTHER" id="PTHR21320">
    <property type="entry name" value="CYTOCHROME C OXIDASE ASSEMBLY PROTEIN COX11-RELATED"/>
    <property type="match status" value="1"/>
</dbReference>
<dbReference type="EMBL" id="CP122961">
    <property type="protein sequence ID" value="WGI23732.1"/>
    <property type="molecule type" value="Genomic_DNA"/>
</dbReference>
<comment type="subcellular location">
    <subcellularLocation>
        <location evidence="2">Cell inner membrane</location>
        <topology evidence="2">Single-pass type II membrane protein</topology>
        <orientation evidence="2">Periplasmic side</orientation>
    </subcellularLocation>
</comment>
<keyword evidence="8" id="KW-0186">Copper</keyword>
<evidence type="ECO:0000256" key="1">
    <source>
        <dbReference type="ARBA" id="ARBA00004007"/>
    </source>
</evidence>
<gene>
    <name evidence="12" type="ORF">QEN58_10230</name>
</gene>
<keyword evidence="7 11" id="KW-1133">Transmembrane helix</keyword>
<sequence>MGDQEQTEVGVRRTVIRTVAVLVGMFGFAFALVPLYDVFCQITGLNGKVDATAQSIVHEEVDESRYINVQFITRGSPGLPWKMSVEMRQMSVHPGQMAEVDFTFTNNSHSESWGRAVPSVSPSNATTHLRKISCFCFQEQQLAANERLTIPLVFQLARDLPDDINTITLVYTLYPVERGIQNITLNNTLENSSHNDPKNDSKSSSKSSYKNNKAAGEAI</sequence>
<dbReference type="InterPro" id="IPR023471">
    <property type="entry name" value="CtaG/Cox11_dom_sf"/>
</dbReference>
<comment type="similarity">
    <text evidence="3">Belongs to the COX11/CtaG family.</text>
</comment>
<dbReference type="SUPFAM" id="SSF110111">
    <property type="entry name" value="Ctag/Cox11"/>
    <property type="match status" value="1"/>
</dbReference>
<dbReference type="Proteomes" id="UP001179830">
    <property type="component" value="Chromosome"/>
</dbReference>
<keyword evidence="6" id="KW-0735">Signal-anchor</keyword>
<evidence type="ECO:0000313" key="13">
    <source>
        <dbReference type="Proteomes" id="UP001179830"/>
    </source>
</evidence>
<evidence type="ECO:0000256" key="11">
    <source>
        <dbReference type="SAM" id="Phobius"/>
    </source>
</evidence>
<evidence type="ECO:0000256" key="4">
    <source>
        <dbReference type="ARBA" id="ARBA00015384"/>
    </source>
</evidence>
<dbReference type="RefSeq" id="WP_280103580.1">
    <property type="nucleotide sequence ID" value="NZ_CP122961.1"/>
</dbReference>
<name>A0ABY8LK92_9GAMM</name>
<dbReference type="Gene3D" id="2.60.370.10">
    <property type="entry name" value="Ctag/Cox11"/>
    <property type="match status" value="1"/>
</dbReference>
<feature type="transmembrane region" description="Helical" evidence="11">
    <location>
        <begin position="15"/>
        <end position="36"/>
    </location>
</feature>
<dbReference type="InterPro" id="IPR007533">
    <property type="entry name" value="Cyt_c_oxidase_assmbl_CtaG"/>
</dbReference>
<evidence type="ECO:0000313" key="12">
    <source>
        <dbReference type="EMBL" id="WGI23732.1"/>
    </source>
</evidence>
<proteinExistence type="inferred from homology"/>
<feature type="compositionally biased region" description="Basic and acidic residues" evidence="10">
    <location>
        <begin position="193"/>
        <end position="203"/>
    </location>
</feature>
<evidence type="ECO:0000256" key="10">
    <source>
        <dbReference type="SAM" id="MobiDB-lite"/>
    </source>
</evidence>
<feature type="region of interest" description="Disordered" evidence="10">
    <location>
        <begin position="187"/>
        <end position="219"/>
    </location>
</feature>
<accession>A0ABY8LK92</accession>
<comment type="function">
    <text evidence="1">Exerts its effect at some terminal stage of cytochrome c oxidase synthesis, probably by being involved in the insertion of the copper B into subunit I.</text>
</comment>
<evidence type="ECO:0000256" key="6">
    <source>
        <dbReference type="ARBA" id="ARBA00022968"/>
    </source>
</evidence>
<keyword evidence="9 11" id="KW-0472">Membrane</keyword>
<keyword evidence="5 11" id="KW-0812">Transmembrane</keyword>
<keyword evidence="13" id="KW-1185">Reference proteome</keyword>
<feature type="compositionally biased region" description="Low complexity" evidence="10">
    <location>
        <begin position="204"/>
        <end position="213"/>
    </location>
</feature>
<dbReference type="PANTHER" id="PTHR21320:SF3">
    <property type="entry name" value="CYTOCHROME C OXIDASE ASSEMBLY PROTEIN COX11, MITOCHONDRIAL-RELATED"/>
    <property type="match status" value="1"/>
</dbReference>